<dbReference type="Proteomes" id="UP000218387">
    <property type="component" value="Chromosome"/>
</dbReference>
<organism evidence="10 11">
    <name type="scientific">Eubacterium maltosivorans</name>
    <dbReference type="NCBI Taxonomy" id="2041044"/>
    <lineage>
        <taxon>Bacteria</taxon>
        <taxon>Bacillati</taxon>
        <taxon>Bacillota</taxon>
        <taxon>Clostridia</taxon>
        <taxon>Eubacteriales</taxon>
        <taxon>Eubacteriaceae</taxon>
        <taxon>Eubacterium</taxon>
    </lineage>
</organism>
<keyword evidence="6 8" id="KW-0472">Membrane</keyword>
<dbReference type="GO" id="GO:0005886">
    <property type="term" value="C:plasma membrane"/>
    <property type="evidence" value="ECO:0007669"/>
    <property type="project" value="UniProtKB-SubCell"/>
</dbReference>
<keyword evidence="4 8" id="KW-0812">Transmembrane</keyword>
<feature type="transmembrane region" description="Helical" evidence="8">
    <location>
        <begin position="120"/>
        <end position="141"/>
    </location>
</feature>
<comment type="subcellular location">
    <subcellularLocation>
        <location evidence="1">Cell membrane</location>
        <topology evidence="1">Multi-pass membrane protein</topology>
    </subcellularLocation>
</comment>
<reference evidence="10 11" key="1">
    <citation type="submission" date="2018-05" db="EMBL/GenBank/DDBJ databases">
        <title>Genome comparison of Eubacterium sp.</title>
        <authorList>
            <person name="Feng Y."/>
            <person name="Sanchez-Andrea I."/>
            <person name="Stams A.J.M."/>
            <person name="De Vos W.M."/>
        </authorList>
    </citation>
    <scope>NUCLEOTIDE SEQUENCE [LARGE SCALE GENOMIC DNA]</scope>
    <source>
        <strain evidence="10 11">YI</strain>
    </source>
</reference>
<keyword evidence="3" id="KW-0997">Cell inner membrane</keyword>
<evidence type="ECO:0000313" key="11">
    <source>
        <dbReference type="Proteomes" id="UP000218387"/>
    </source>
</evidence>
<comment type="similarity">
    <text evidence="7">Belongs to the ThrE exporter (TC 2.A.79) family.</text>
</comment>
<feature type="transmembrane region" description="Helical" evidence="8">
    <location>
        <begin position="80"/>
        <end position="100"/>
    </location>
</feature>
<name>A0A4P9C4X7_EUBML</name>
<evidence type="ECO:0000256" key="7">
    <source>
        <dbReference type="ARBA" id="ARBA00034125"/>
    </source>
</evidence>
<dbReference type="EMBL" id="CP029487">
    <property type="protein sequence ID" value="QCT70469.1"/>
    <property type="molecule type" value="Genomic_DNA"/>
</dbReference>
<dbReference type="RefSeq" id="WP_096919835.1">
    <property type="nucleotide sequence ID" value="NZ_CP029487.1"/>
</dbReference>
<evidence type="ECO:0000256" key="5">
    <source>
        <dbReference type="ARBA" id="ARBA00022989"/>
    </source>
</evidence>
<gene>
    <name evidence="10" type="ORF">CPZ25_003740</name>
</gene>
<evidence type="ECO:0000313" key="10">
    <source>
        <dbReference type="EMBL" id="QCT70469.1"/>
    </source>
</evidence>
<sequence length="157" mass="17063">MESGLLLQCFYAFAATVAFGVVFNIRGQALAIAGIGGALGWFLYIGLHGFFINDIPQYFIATLAVSLYAEIMARRFKAPATIYLAAALIPLVPGGGIYYTMEHFINGRVDDAINTGLHTLGIAGALAMGIIIVSSSIRIWLNIRKELKKRKKKDSVH</sequence>
<dbReference type="GO" id="GO:0015744">
    <property type="term" value="P:succinate transport"/>
    <property type="evidence" value="ECO:0007669"/>
    <property type="project" value="TreeGrafter"/>
</dbReference>
<evidence type="ECO:0000256" key="4">
    <source>
        <dbReference type="ARBA" id="ARBA00022692"/>
    </source>
</evidence>
<feature type="domain" description="Threonine/Serine exporter ThrE" evidence="9">
    <location>
        <begin position="8"/>
        <end position="135"/>
    </location>
</feature>
<keyword evidence="5 8" id="KW-1133">Transmembrane helix</keyword>
<keyword evidence="2" id="KW-1003">Cell membrane</keyword>
<proteinExistence type="inferred from homology"/>
<evidence type="ECO:0000256" key="3">
    <source>
        <dbReference type="ARBA" id="ARBA00022519"/>
    </source>
</evidence>
<evidence type="ECO:0000256" key="1">
    <source>
        <dbReference type="ARBA" id="ARBA00004651"/>
    </source>
</evidence>
<evidence type="ECO:0000256" key="8">
    <source>
        <dbReference type="SAM" id="Phobius"/>
    </source>
</evidence>
<dbReference type="Pfam" id="PF12821">
    <property type="entry name" value="ThrE_2"/>
    <property type="match status" value="1"/>
</dbReference>
<accession>A0A4P9C4X7</accession>
<keyword evidence="11" id="KW-1185">Reference proteome</keyword>
<protein>
    <submittedName>
        <fullName evidence="10">Threonine/serine exporter</fullName>
    </submittedName>
</protein>
<evidence type="ECO:0000256" key="2">
    <source>
        <dbReference type="ARBA" id="ARBA00022475"/>
    </source>
</evidence>
<dbReference type="KEGG" id="emt:CPZ25_003740"/>
<feature type="transmembrane region" description="Helical" evidence="8">
    <location>
        <begin position="30"/>
        <end position="51"/>
    </location>
</feature>
<feature type="transmembrane region" description="Helical" evidence="8">
    <location>
        <begin position="6"/>
        <end position="23"/>
    </location>
</feature>
<feature type="transmembrane region" description="Helical" evidence="8">
    <location>
        <begin position="57"/>
        <end position="73"/>
    </location>
</feature>
<evidence type="ECO:0000256" key="6">
    <source>
        <dbReference type="ARBA" id="ARBA00023136"/>
    </source>
</evidence>
<dbReference type="InterPro" id="IPR050539">
    <property type="entry name" value="ThrE_Dicarb/AminoAcid_Exp"/>
</dbReference>
<dbReference type="AlphaFoldDB" id="A0A4P9C4X7"/>
<evidence type="ECO:0000259" key="9">
    <source>
        <dbReference type="Pfam" id="PF12821"/>
    </source>
</evidence>
<dbReference type="PANTHER" id="PTHR34390:SF1">
    <property type="entry name" value="SUCCINATE TRANSPORTER SUBUNIT YJJB-RELATED"/>
    <property type="match status" value="1"/>
</dbReference>
<dbReference type="PANTHER" id="PTHR34390">
    <property type="entry name" value="UPF0442 PROTEIN YJJB-RELATED"/>
    <property type="match status" value="1"/>
</dbReference>
<dbReference type="InterPro" id="IPR024528">
    <property type="entry name" value="ThrE_2"/>
</dbReference>